<keyword evidence="9" id="KW-1185">Reference proteome</keyword>
<dbReference type="STRING" id="582672.SAMN05216360_108167"/>
<keyword evidence="3" id="KW-0479">Metal-binding</keyword>
<dbReference type="Gene3D" id="3.20.20.60">
    <property type="entry name" value="Phosphoenolpyruvate-binding domains"/>
    <property type="match status" value="1"/>
</dbReference>
<dbReference type="PANTHER" id="PTHR30502">
    <property type="entry name" value="2-KETO-3-DEOXY-L-RHAMNONATE ALDOLASE"/>
    <property type="match status" value="1"/>
</dbReference>
<dbReference type="GO" id="GO:0046872">
    <property type="term" value="F:metal ion binding"/>
    <property type="evidence" value="ECO:0007669"/>
    <property type="project" value="UniProtKB-KW"/>
</dbReference>
<comment type="catalytic activity">
    <reaction evidence="6">
        <text>D-glyceraldehyde + pyruvate = 2-dehydro-3-deoxy-L-galactonate</text>
        <dbReference type="Rhea" id="RHEA:80055"/>
        <dbReference type="ChEBI" id="CHEBI:15361"/>
        <dbReference type="ChEBI" id="CHEBI:17378"/>
        <dbReference type="ChEBI" id="CHEBI:75545"/>
    </reaction>
</comment>
<dbReference type="InterPro" id="IPR040442">
    <property type="entry name" value="Pyrv_kinase-like_dom_sf"/>
</dbReference>
<dbReference type="InterPro" id="IPR005000">
    <property type="entry name" value="Aldolase/citrate-lyase_domain"/>
</dbReference>
<dbReference type="GO" id="GO:0016832">
    <property type="term" value="F:aldehyde-lyase activity"/>
    <property type="evidence" value="ECO:0007669"/>
    <property type="project" value="UniProtKB-ARBA"/>
</dbReference>
<dbReference type="Pfam" id="PF03328">
    <property type="entry name" value="HpcH_HpaI"/>
    <property type="match status" value="1"/>
</dbReference>
<sequence length="256" mass="27766">MDSLTNRFKAALAEGRQQIGLWCSLASPISTEIVAGAGFDWMLLDMEHSANDLRDIYFQLQAMMENATNPVVRVPSDDPITIKRILDAGAQSLMIPNIDDAAQAERVVAATRYAPRGIRGFSQAPRAARFGRIRDYHTRCESEIYVIVQVESRRALDNLDAIAAVEGVDGVFIGPGDLSTSLGYLGQQGHPEVVRTIEEAVGRIVKAGKHAGILTPSEELAKRYIAAGTRFTAVGSDLGLLARNAEALAGRFRTAR</sequence>
<keyword evidence="5" id="KW-0670">Pyruvate</keyword>
<reference evidence="9" key="1">
    <citation type="submission" date="2016-10" db="EMBL/GenBank/DDBJ databases">
        <authorList>
            <person name="Varghese N."/>
            <person name="Submissions S."/>
        </authorList>
    </citation>
    <scope>NUCLEOTIDE SEQUENCE [LARGE SCALE GENOMIC DNA]</scope>
    <source>
        <strain evidence="9">BL47</strain>
    </source>
</reference>
<evidence type="ECO:0000256" key="6">
    <source>
        <dbReference type="ARBA" id="ARBA00045074"/>
    </source>
</evidence>
<dbReference type="RefSeq" id="WP_091716800.1">
    <property type="nucleotide sequence ID" value="NZ_FNHS01000008.1"/>
</dbReference>
<organism evidence="8 9">
    <name type="scientific">Methylobacterium phyllostachyos</name>
    <dbReference type="NCBI Taxonomy" id="582672"/>
    <lineage>
        <taxon>Bacteria</taxon>
        <taxon>Pseudomonadati</taxon>
        <taxon>Pseudomonadota</taxon>
        <taxon>Alphaproteobacteria</taxon>
        <taxon>Hyphomicrobiales</taxon>
        <taxon>Methylobacteriaceae</taxon>
        <taxon>Methylobacterium</taxon>
    </lineage>
</organism>
<accession>A0A1H0BH33</accession>
<feature type="domain" description="HpcH/HpaI aldolase/citrate lyase" evidence="7">
    <location>
        <begin position="18"/>
        <end position="242"/>
    </location>
</feature>
<evidence type="ECO:0000256" key="2">
    <source>
        <dbReference type="ARBA" id="ARBA00005568"/>
    </source>
</evidence>
<dbReference type="Proteomes" id="UP000198704">
    <property type="component" value="Unassembled WGS sequence"/>
</dbReference>
<evidence type="ECO:0000256" key="1">
    <source>
        <dbReference type="ARBA" id="ARBA00001968"/>
    </source>
</evidence>
<evidence type="ECO:0000256" key="4">
    <source>
        <dbReference type="ARBA" id="ARBA00023239"/>
    </source>
</evidence>
<dbReference type="SUPFAM" id="SSF51621">
    <property type="entry name" value="Phosphoenolpyruvate/pyruvate domain"/>
    <property type="match status" value="1"/>
</dbReference>
<dbReference type="EMBL" id="FNHS01000008">
    <property type="protein sequence ID" value="SDN44743.1"/>
    <property type="molecule type" value="Genomic_DNA"/>
</dbReference>
<dbReference type="PANTHER" id="PTHR30502:SF4">
    <property type="entry name" value="5-KETO-4-DEOXY-D-GLUCARATE ALDOLASE"/>
    <property type="match status" value="1"/>
</dbReference>
<dbReference type="InterPro" id="IPR015813">
    <property type="entry name" value="Pyrv/PenolPyrv_kinase-like_dom"/>
</dbReference>
<proteinExistence type="inferred from homology"/>
<evidence type="ECO:0000313" key="9">
    <source>
        <dbReference type="Proteomes" id="UP000198704"/>
    </source>
</evidence>
<dbReference type="GO" id="GO:0005737">
    <property type="term" value="C:cytoplasm"/>
    <property type="evidence" value="ECO:0007669"/>
    <property type="project" value="TreeGrafter"/>
</dbReference>
<comment type="similarity">
    <text evidence="2">Belongs to the HpcH/HpaI aldolase family.</text>
</comment>
<comment type="cofactor">
    <cofactor evidence="1">
        <name>a divalent metal cation</name>
        <dbReference type="ChEBI" id="CHEBI:60240"/>
    </cofactor>
</comment>
<dbReference type="InterPro" id="IPR050251">
    <property type="entry name" value="HpcH-HpaI_aldolase"/>
</dbReference>
<protein>
    <submittedName>
        <fullName evidence="8">4-hydroxy-2-oxoheptanedioate aldolase</fullName>
    </submittedName>
</protein>
<name>A0A1H0BH33_9HYPH</name>
<evidence type="ECO:0000256" key="5">
    <source>
        <dbReference type="ARBA" id="ARBA00023317"/>
    </source>
</evidence>
<evidence type="ECO:0000313" key="8">
    <source>
        <dbReference type="EMBL" id="SDN44743.1"/>
    </source>
</evidence>
<evidence type="ECO:0000256" key="3">
    <source>
        <dbReference type="ARBA" id="ARBA00022723"/>
    </source>
</evidence>
<keyword evidence="4" id="KW-0456">Lyase</keyword>
<dbReference type="OrthoDB" id="9802624at2"/>
<gene>
    <name evidence="8" type="ORF">SAMN05216360_108167</name>
</gene>
<evidence type="ECO:0000259" key="7">
    <source>
        <dbReference type="Pfam" id="PF03328"/>
    </source>
</evidence>
<dbReference type="AlphaFoldDB" id="A0A1H0BH33"/>
<dbReference type="FunFam" id="3.20.20.60:FF:000004">
    <property type="entry name" value="5-keto-4-deoxy-D-glucarate aldolase"/>
    <property type="match status" value="1"/>
</dbReference>